<proteinExistence type="predicted"/>
<keyword evidence="2" id="KW-1185">Reference proteome</keyword>
<dbReference type="Gene3D" id="3.40.630.30">
    <property type="match status" value="1"/>
</dbReference>
<dbReference type="Proteomes" id="UP000246018">
    <property type="component" value="Unassembled WGS sequence"/>
</dbReference>
<sequence>MAAMTGRTLDQVNWPVRTPRLSLRPAVATDLKATWQFRQLPEVSRWLTRAPATLRDYRAQFLDPESLAKSIVIELDNQVVGDVMLQIDQSYLVRAQEDLLGSVVGLRVTSARERLKLAGARESGW</sequence>
<organism evidence="1 2">
    <name type="scientific">Nocardioides gansuensis</name>
    <dbReference type="NCBI Taxonomy" id="2138300"/>
    <lineage>
        <taxon>Bacteria</taxon>
        <taxon>Bacillati</taxon>
        <taxon>Actinomycetota</taxon>
        <taxon>Actinomycetes</taxon>
        <taxon>Propionibacteriales</taxon>
        <taxon>Nocardioidaceae</taxon>
        <taxon>Nocardioides</taxon>
    </lineage>
</organism>
<dbReference type="InterPro" id="IPR016181">
    <property type="entry name" value="Acyl_CoA_acyltransferase"/>
</dbReference>
<evidence type="ECO:0000313" key="2">
    <source>
        <dbReference type="Proteomes" id="UP000246018"/>
    </source>
</evidence>
<dbReference type="EMBL" id="QDGZ01000014">
    <property type="protein sequence ID" value="PVG80736.1"/>
    <property type="molecule type" value="Genomic_DNA"/>
</dbReference>
<dbReference type="AlphaFoldDB" id="A0A2T8F4V0"/>
<comment type="caution">
    <text evidence="1">The sequence shown here is derived from an EMBL/GenBank/DDBJ whole genome shotgun (WGS) entry which is preliminary data.</text>
</comment>
<accession>A0A2T8F4V0</accession>
<gene>
    <name evidence="1" type="ORF">DDE18_21560</name>
</gene>
<name>A0A2T8F4V0_9ACTN</name>
<evidence type="ECO:0000313" key="1">
    <source>
        <dbReference type="EMBL" id="PVG80736.1"/>
    </source>
</evidence>
<evidence type="ECO:0008006" key="3">
    <source>
        <dbReference type="Google" id="ProtNLM"/>
    </source>
</evidence>
<reference evidence="1 2" key="1">
    <citation type="submission" date="2018-04" db="EMBL/GenBank/DDBJ databases">
        <title>Genome of Nocardioides gansuensis WSJ-1.</title>
        <authorList>
            <person name="Wu S."/>
            <person name="Wang G."/>
        </authorList>
    </citation>
    <scope>NUCLEOTIDE SEQUENCE [LARGE SCALE GENOMIC DNA]</scope>
    <source>
        <strain evidence="1 2">WSJ-1</strain>
    </source>
</reference>
<protein>
    <recommendedName>
        <fullName evidence="3">N-acetyltransferase domain-containing protein</fullName>
    </recommendedName>
</protein>
<dbReference type="SUPFAM" id="SSF55729">
    <property type="entry name" value="Acyl-CoA N-acyltransferases (Nat)"/>
    <property type="match status" value="1"/>
</dbReference>